<sequence length="463" mass="53183">MENRGEKLLETVHIYHINDFHSHFENWPRMDEFMKKRKSWHQSEGEEVFLFDLGDHIDRSHPYTEATLGKGNVQLLNEAGFDAVTIGNNEGITLPKEALQHLYDEADFEVVLSNLYDQHGQRPGWANPYKIYELKNGMTLAVTAATAYFSKSYELLGWKIKDPIEELKTQVKSLATQADIIIVLSHLGLYDDEKIATEIPEVDIIIGAHTHHILHEGKEVGQSLLCAAGKFGYFVGHIMLEVDSTQKQICQKKAILYDTNELPETSNEEGRIQQFYEKGKDLLKEPVVFLDHSIESDWFQPSPLPQILCEALTEWCEADCGMLNAGLVLDYLPSGTVTKYDIHRILPHPINPCIIEISGAELKEVIKQTLDPKWTQFQLQGLGFRGRVMGKFIYDRIEIKDENEEILVDGELVDLGKTYKLATTDMFTFGRFFPALYRAKKKQYFMPEFLRDLLEWKLLKMHG</sequence>
<dbReference type="SUPFAM" id="SSF55816">
    <property type="entry name" value="5'-nucleotidase (syn. UDP-sugar hydrolase), C-terminal domain"/>
    <property type="match status" value="1"/>
</dbReference>
<feature type="domain" description="Calcineurin-like phosphoesterase" evidence="3">
    <location>
        <begin position="13"/>
        <end position="212"/>
    </location>
</feature>
<name>A0AAJ1T1W3_9BACI</name>
<dbReference type="Gene3D" id="3.90.780.10">
    <property type="entry name" value="5'-Nucleotidase, C-terminal domain"/>
    <property type="match status" value="1"/>
</dbReference>
<dbReference type="Pfam" id="PF02872">
    <property type="entry name" value="5_nucleotid_C"/>
    <property type="match status" value="1"/>
</dbReference>
<evidence type="ECO:0000259" key="4">
    <source>
        <dbReference type="Pfam" id="PF02872"/>
    </source>
</evidence>
<evidence type="ECO:0000256" key="1">
    <source>
        <dbReference type="ARBA" id="ARBA00022729"/>
    </source>
</evidence>
<dbReference type="Gene3D" id="3.60.21.10">
    <property type="match status" value="1"/>
</dbReference>
<dbReference type="GO" id="GO:0008253">
    <property type="term" value="F:5'-nucleotidase activity"/>
    <property type="evidence" value="ECO:0007669"/>
    <property type="project" value="TreeGrafter"/>
</dbReference>
<comment type="caution">
    <text evidence="5">The sequence shown here is derived from an EMBL/GenBank/DDBJ whole genome shotgun (WGS) entry which is preliminary data.</text>
</comment>
<dbReference type="GO" id="GO:0008768">
    <property type="term" value="F:UDP-sugar diphosphatase activity"/>
    <property type="evidence" value="ECO:0007669"/>
    <property type="project" value="TreeGrafter"/>
</dbReference>
<dbReference type="InterPro" id="IPR008334">
    <property type="entry name" value="5'-Nucleotdase_C"/>
</dbReference>
<evidence type="ECO:0000313" key="6">
    <source>
        <dbReference type="Proteomes" id="UP001237207"/>
    </source>
</evidence>
<dbReference type="EMBL" id="JAUSUC010000015">
    <property type="protein sequence ID" value="MDQ0215156.1"/>
    <property type="molecule type" value="Genomic_DNA"/>
</dbReference>
<dbReference type="InterPro" id="IPR006179">
    <property type="entry name" value="5_nucleotidase/apyrase"/>
</dbReference>
<feature type="domain" description="5'-Nucleotidase C-terminal" evidence="4">
    <location>
        <begin position="293"/>
        <end position="426"/>
    </location>
</feature>
<dbReference type="PRINTS" id="PR01607">
    <property type="entry name" value="APYRASEFAMLY"/>
</dbReference>
<dbReference type="InterPro" id="IPR029052">
    <property type="entry name" value="Metallo-depent_PP-like"/>
</dbReference>
<accession>A0AAJ1T1W3</accession>
<dbReference type="SUPFAM" id="SSF56300">
    <property type="entry name" value="Metallo-dependent phosphatases"/>
    <property type="match status" value="1"/>
</dbReference>
<keyword evidence="2" id="KW-0547">Nucleotide-binding</keyword>
<dbReference type="PANTHER" id="PTHR11575:SF23">
    <property type="entry name" value="5-NUCLEOTIDASE FAMILY PROTEIN"/>
    <property type="match status" value="1"/>
</dbReference>
<dbReference type="Proteomes" id="UP001237207">
    <property type="component" value="Unassembled WGS sequence"/>
</dbReference>
<dbReference type="InterPro" id="IPR036907">
    <property type="entry name" value="5'-Nucleotdase_C_sf"/>
</dbReference>
<gene>
    <name evidence="5" type="ORF">J2S13_001555</name>
</gene>
<evidence type="ECO:0000259" key="3">
    <source>
        <dbReference type="Pfam" id="PF00149"/>
    </source>
</evidence>
<dbReference type="Pfam" id="PF00149">
    <property type="entry name" value="Metallophos"/>
    <property type="match status" value="1"/>
</dbReference>
<dbReference type="GO" id="GO:0009166">
    <property type="term" value="P:nucleotide catabolic process"/>
    <property type="evidence" value="ECO:0007669"/>
    <property type="project" value="InterPro"/>
</dbReference>
<keyword evidence="2" id="KW-0378">Hydrolase</keyword>
<dbReference type="RefSeq" id="WP_307257153.1">
    <property type="nucleotide sequence ID" value="NZ_JAUSUC010000015.1"/>
</dbReference>
<keyword evidence="1" id="KW-0732">Signal</keyword>
<organism evidence="5 6">
    <name type="scientific">Oikeobacillus pervagus</name>
    <dbReference type="NCBI Taxonomy" id="1325931"/>
    <lineage>
        <taxon>Bacteria</taxon>
        <taxon>Bacillati</taxon>
        <taxon>Bacillota</taxon>
        <taxon>Bacilli</taxon>
        <taxon>Bacillales</taxon>
        <taxon>Bacillaceae</taxon>
        <taxon>Oikeobacillus</taxon>
    </lineage>
</organism>
<evidence type="ECO:0000313" key="5">
    <source>
        <dbReference type="EMBL" id="MDQ0215156.1"/>
    </source>
</evidence>
<dbReference type="InterPro" id="IPR011240">
    <property type="entry name" value="Pesterase_YunD"/>
</dbReference>
<evidence type="ECO:0000256" key="2">
    <source>
        <dbReference type="RuleBase" id="RU362119"/>
    </source>
</evidence>
<proteinExistence type="inferred from homology"/>
<dbReference type="PANTHER" id="PTHR11575">
    <property type="entry name" value="5'-NUCLEOTIDASE-RELATED"/>
    <property type="match status" value="1"/>
</dbReference>
<protein>
    <submittedName>
        <fullName evidence="5">2',3'-cyclic-nucleotide 2'-phosphodiesterase (5'-nucleotidase family)</fullName>
    </submittedName>
</protein>
<dbReference type="CDD" id="cd00845">
    <property type="entry name" value="MPP_UshA_N_like"/>
    <property type="match status" value="1"/>
</dbReference>
<dbReference type="PIRSF" id="PIRSF036361">
    <property type="entry name" value="YunD"/>
    <property type="match status" value="1"/>
</dbReference>
<comment type="similarity">
    <text evidence="2">Belongs to the 5'-nucleotidase family.</text>
</comment>
<dbReference type="InterPro" id="IPR004843">
    <property type="entry name" value="Calcineurin-like_PHP"/>
</dbReference>
<dbReference type="AlphaFoldDB" id="A0AAJ1T1W3"/>
<dbReference type="GO" id="GO:0000166">
    <property type="term" value="F:nucleotide binding"/>
    <property type="evidence" value="ECO:0007669"/>
    <property type="project" value="UniProtKB-KW"/>
</dbReference>
<dbReference type="GO" id="GO:0030288">
    <property type="term" value="C:outer membrane-bounded periplasmic space"/>
    <property type="evidence" value="ECO:0007669"/>
    <property type="project" value="TreeGrafter"/>
</dbReference>
<keyword evidence="6" id="KW-1185">Reference proteome</keyword>
<reference evidence="5" key="1">
    <citation type="submission" date="2023-07" db="EMBL/GenBank/DDBJ databases">
        <title>Genomic Encyclopedia of Type Strains, Phase IV (KMG-IV): sequencing the most valuable type-strain genomes for metagenomic binning, comparative biology and taxonomic classification.</title>
        <authorList>
            <person name="Goeker M."/>
        </authorList>
    </citation>
    <scope>NUCLEOTIDE SEQUENCE</scope>
    <source>
        <strain evidence="5">DSM 23947</strain>
    </source>
</reference>